<gene>
    <name evidence="2" type="ORF">TSIB3V08_LOCUS13475</name>
</gene>
<organism evidence="2">
    <name type="scientific">Timema shepardi</name>
    <name type="common">Walking stick</name>
    <dbReference type="NCBI Taxonomy" id="629360"/>
    <lineage>
        <taxon>Eukaryota</taxon>
        <taxon>Metazoa</taxon>
        <taxon>Ecdysozoa</taxon>
        <taxon>Arthropoda</taxon>
        <taxon>Hexapoda</taxon>
        <taxon>Insecta</taxon>
        <taxon>Pterygota</taxon>
        <taxon>Neoptera</taxon>
        <taxon>Polyneoptera</taxon>
        <taxon>Phasmatodea</taxon>
        <taxon>Timematodea</taxon>
        <taxon>Timematoidea</taxon>
        <taxon>Timematidae</taxon>
        <taxon>Timema</taxon>
    </lineage>
</organism>
<evidence type="ECO:0000256" key="1">
    <source>
        <dbReference type="SAM" id="MobiDB-lite"/>
    </source>
</evidence>
<proteinExistence type="predicted"/>
<feature type="region of interest" description="Disordered" evidence="1">
    <location>
        <begin position="1"/>
        <end position="24"/>
    </location>
</feature>
<dbReference type="EMBL" id="OC026382">
    <property type="protein sequence ID" value="CAD7269475.1"/>
    <property type="molecule type" value="Genomic_DNA"/>
</dbReference>
<reference evidence="2" key="1">
    <citation type="submission" date="2020-11" db="EMBL/GenBank/DDBJ databases">
        <authorList>
            <person name="Tran Van P."/>
        </authorList>
    </citation>
    <scope>NUCLEOTIDE SEQUENCE</scope>
</reference>
<accession>A0A7R9BCH1</accession>
<evidence type="ECO:0000313" key="2">
    <source>
        <dbReference type="EMBL" id="CAD7269475.1"/>
    </source>
</evidence>
<sequence length="101" mass="11214">MIGSPGPEHIRQSGQRRDELNFSRTARADKEEILRSLQSGHLSLQPMCSIFQELAPVWPPLITTNVFYFIFQSLAQSGHPLSVPRKSTGDCCTCIVNVGDV</sequence>
<protein>
    <submittedName>
        <fullName evidence="2">Uncharacterized protein</fullName>
    </submittedName>
</protein>
<feature type="compositionally biased region" description="Basic and acidic residues" evidence="1">
    <location>
        <begin position="8"/>
        <end position="24"/>
    </location>
</feature>
<dbReference type="AlphaFoldDB" id="A0A7R9BCH1"/>
<name>A0A7R9BCH1_TIMSH</name>